<evidence type="ECO:0000256" key="5">
    <source>
        <dbReference type="ARBA" id="ARBA00023136"/>
    </source>
</evidence>
<keyword evidence="10" id="KW-1185">Reference proteome</keyword>
<keyword evidence="2 7" id="KW-0132">Cell division</keyword>
<dbReference type="EMBL" id="BAGZ01000018">
    <property type="protein sequence ID" value="GAB79087.1"/>
    <property type="molecule type" value="Genomic_DNA"/>
</dbReference>
<dbReference type="eggNOG" id="ENOG5033A82">
    <property type="taxonomic scope" value="Bacteria"/>
</dbReference>
<evidence type="ECO:0000256" key="2">
    <source>
        <dbReference type="ARBA" id="ARBA00022618"/>
    </source>
</evidence>
<protein>
    <recommendedName>
        <fullName evidence="7">Cell division protein CrgA</fullName>
    </recommendedName>
</protein>
<reference evidence="9 10" key="1">
    <citation type="submission" date="2012-08" db="EMBL/GenBank/DDBJ databases">
        <title>Whole genome shotgun sequence of Austwickia chelonae NBRC 105200.</title>
        <authorList>
            <person name="Yoshida I."/>
            <person name="Hosoyama A."/>
            <person name="Tsuchikane K."/>
            <person name="Katsumata H."/>
            <person name="Ando Y."/>
            <person name="Ohji S."/>
            <person name="Hamada M."/>
            <person name="Tamura T."/>
            <person name="Yamazoe A."/>
            <person name="Yamazaki S."/>
            <person name="Fujita N."/>
        </authorList>
    </citation>
    <scope>NUCLEOTIDE SEQUENCE [LARGE SCALE GENOMIC DNA]</scope>
    <source>
        <strain evidence="9 10">NBRC 105200</strain>
    </source>
</reference>
<accession>K6WB88</accession>
<keyword evidence="1 7" id="KW-1003">Cell membrane</keyword>
<dbReference type="GO" id="GO:0005886">
    <property type="term" value="C:plasma membrane"/>
    <property type="evidence" value="ECO:0007669"/>
    <property type="project" value="UniProtKB-SubCell"/>
</dbReference>
<keyword evidence="5 7" id="KW-0472">Membrane</keyword>
<dbReference type="Pfam" id="PF06781">
    <property type="entry name" value="CrgA"/>
    <property type="match status" value="1"/>
</dbReference>
<feature type="transmembrane region" description="Helical" evidence="7">
    <location>
        <begin position="70"/>
        <end position="89"/>
    </location>
</feature>
<evidence type="ECO:0000256" key="3">
    <source>
        <dbReference type="ARBA" id="ARBA00022692"/>
    </source>
</evidence>
<comment type="function">
    <text evidence="7">Involved in cell division.</text>
</comment>
<evidence type="ECO:0000256" key="7">
    <source>
        <dbReference type="HAMAP-Rule" id="MF_00631"/>
    </source>
</evidence>
<comment type="caution">
    <text evidence="9">The sequence shown here is derived from an EMBL/GenBank/DDBJ whole genome shotgun (WGS) entry which is preliminary data.</text>
</comment>
<dbReference type="RefSeq" id="WP_006503844.1">
    <property type="nucleotide sequence ID" value="NZ_BAGZ01000018.1"/>
</dbReference>
<dbReference type="InterPro" id="IPR009619">
    <property type="entry name" value="CrgA"/>
</dbReference>
<feature type="region of interest" description="Disordered" evidence="8">
    <location>
        <begin position="1"/>
        <end position="30"/>
    </location>
</feature>
<feature type="transmembrane region" description="Helical" evidence="7">
    <location>
        <begin position="36"/>
        <end position="58"/>
    </location>
</feature>
<proteinExistence type="inferred from homology"/>
<comment type="similarity">
    <text evidence="7">Belongs to the CrgA family.</text>
</comment>
<dbReference type="HAMAP" id="MF_00631">
    <property type="entry name" value="CrgA"/>
    <property type="match status" value="1"/>
</dbReference>
<dbReference type="OrthoDB" id="5189646at2"/>
<dbReference type="GO" id="GO:0051301">
    <property type="term" value="P:cell division"/>
    <property type="evidence" value="ECO:0007669"/>
    <property type="project" value="UniProtKB-UniRule"/>
</dbReference>
<organism evidence="9 10">
    <name type="scientific">Austwickia chelonae NBRC 105200</name>
    <dbReference type="NCBI Taxonomy" id="1184607"/>
    <lineage>
        <taxon>Bacteria</taxon>
        <taxon>Bacillati</taxon>
        <taxon>Actinomycetota</taxon>
        <taxon>Actinomycetes</taxon>
        <taxon>Micrococcales</taxon>
        <taxon>Dermatophilaceae</taxon>
        <taxon>Austwickia</taxon>
    </lineage>
</organism>
<comment type="subcellular location">
    <subcellularLocation>
        <location evidence="7">Cell membrane</location>
        <topology evidence="7">Multi-pass membrane protein</topology>
    </subcellularLocation>
</comment>
<sequence>MSESRPTKKQAKSAPTSVRRPVAPSKAKIDDVSPSWWAPMMVTLMVLGCLWVVVYYASLGKFPVQAWGNWNLAAGGGLLMVGFLMTTNWR</sequence>
<keyword evidence="4 7" id="KW-1133">Transmembrane helix</keyword>
<evidence type="ECO:0000313" key="10">
    <source>
        <dbReference type="Proteomes" id="UP000008495"/>
    </source>
</evidence>
<dbReference type="AlphaFoldDB" id="K6WB88"/>
<keyword evidence="3 7" id="KW-0812">Transmembrane</keyword>
<evidence type="ECO:0000256" key="1">
    <source>
        <dbReference type="ARBA" id="ARBA00022475"/>
    </source>
</evidence>
<gene>
    <name evidence="7" type="primary">crgA</name>
    <name evidence="9" type="ORF">AUCHE_18_00880</name>
</gene>
<evidence type="ECO:0000256" key="4">
    <source>
        <dbReference type="ARBA" id="ARBA00022989"/>
    </source>
</evidence>
<evidence type="ECO:0000313" key="9">
    <source>
        <dbReference type="EMBL" id="GAB79087.1"/>
    </source>
</evidence>
<name>K6WB88_9MICO</name>
<dbReference type="Proteomes" id="UP000008495">
    <property type="component" value="Unassembled WGS sequence"/>
</dbReference>
<evidence type="ECO:0000256" key="8">
    <source>
        <dbReference type="SAM" id="MobiDB-lite"/>
    </source>
</evidence>
<dbReference type="STRING" id="100225.SAMN05421595_2948"/>
<keyword evidence="6 7" id="KW-0131">Cell cycle</keyword>
<evidence type="ECO:0000256" key="6">
    <source>
        <dbReference type="ARBA" id="ARBA00023306"/>
    </source>
</evidence>